<reference evidence="14 15" key="1">
    <citation type="journal article" date="2013" name="Int. J. Syst. Evol. Microbiol.">
        <title>Tumebacillus flagellatus sp. nov., an alpha-amylase/pullulanase-producing bacterium isolated from cassava wastewater.</title>
        <authorList>
            <person name="Wang Q."/>
            <person name="Xie N."/>
            <person name="Qin Y."/>
            <person name="Shen N."/>
            <person name="Zhu J."/>
            <person name="Mi H."/>
            <person name="Huang R."/>
        </authorList>
    </citation>
    <scope>NUCLEOTIDE SEQUENCE [LARGE SCALE GENOMIC DNA]</scope>
    <source>
        <strain evidence="14 15">GST4</strain>
    </source>
</reference>
<keyword evidence="4 12" id="KW-0132">Cell division</keyword>
<dbReference type="OrthoDB" id="9803760at2"/>
<keyword evidence="3 12" id="KW-0963">Cytoplasm</keyword>
<evidence type="ECO:0000256" key="11">
    <source>
        <dbReference type="ARBA" id="ARBA00047527"/>
    </source>
</evidence>
<keyword evidence="8 12" id="KW-0131">Cell cycle</keyword>
<evidence type="ECO:0000256" key="2">
    <source>
        <dbReference type="ARBA" id="ARBA00004752"/>
    </source>
</evidence>
<keyword evidence="15" id="KW-1185">Reference proteome</keyword>
<evidence type="ECO:0000256" key="10">
    <source>
        <dbReference type="ARBA" id="ARBA00038367"/>
    </source>
</evidence>
<name>A0A074LTZ5_9BACL</name>
<evidence type="ECO:0000256" key="7">
    <source>
        <dbReference type="ARBA" id="ARBA00022984"/>
    </source>
</evidence>
<dbReference type="NCBIfam" id="NF006873">
    <property type="entry name" value="PRK09369.1"/>
    <property type="match status" value="1"/>
</dbReference>
<dbReference type="AlphaFoldDB" id="A0A074LTZ5"/>
<dbReference type="InterPro" id="IPR036968">
    <property type="entry name" value="Enolpyruvate_Tfrase_sf"/>
</dbReference>
<sequence length="428" mass="45520">MALIVVQGGQRLEGTVRAYGAKNAVLPILAATLLPESGASLLEEVPPLSDVHHLRGILHALGLESEDLGDGKLRLDAQHVESTEAPTELVSKLRASFLVMGPLLARFGKARVGMPGGCSIGSRPIDLHIEGFEALGAEVEIHELYIEARAKNGRLQGARIPLRFASVGATQNLMMAAVLAEGKTVIENAAKEPEIVDLANFLNAMGADVRGAGTATLTIHGVDALHGATHAIIPDRIEAGTFLVAGAITGGDVLVEGAQSQHLRPVLEKLREAGAVITEEKNALRIVRSGRLRPLDVTTAVHPGFPTDMQAQMSAMLAITPGTSYVTETVFENRLQHFAELTRMGANVRIDGRTAVITGVTRLQGADVTATDLRAGAAMILAGLVAEGETRIHAIHHIERGYVDVVERFRALGAQLCRTEDVRELQMK</sequence>
<evidence type="ECO:0000256" key="9">
    <source>
        <dbReference type="ARBA" id="ARBA00023316"/>
    </source>
</evidence>
<organism evidence="14 15">
    <name type="scientific">Tumebacillus flagellatus</name>
    <dbReference type="NCBI Taxonomy" id="1157490"/>
    <lineage>
        <taxon>Bacteria</taxon>
        <taxon>Bacillati</taxon>
        <taxon>Bacillota</taxon>
        <taxon>Bacilli</taxon>
        <taxon>Bacillales</taxon>
        <taxon>Alicyclobacillaceae</taxon>
        <taxon>Tumebacillus</taxon>
    </lineage>
</organism>
<evidence type="ECO:0000313" key="14">
    <source>
        <dbReference type="EMBL" id="KEO83323.1"/>
    </source>
</evidence>
<gene>
    <name evidence="12" type="primary">murA</name>
    <name evidence="14" type="ORF">EL26_10120</name>
</gene>
<keyword evidence="12" id="KW-0670">Pyruvate</keyword>
<evidence type="ECO:0000313" key="15">
    <source>
        <dbReference type="Proteomes" id="UP000027931"/>
    </source>
</evidence>
<feature type="modified residue" description="2-(S-cysteinyl)pyruvic acid O-phosphothioketal" evidence="12">
    <location>
        <position position="118"/>
    </location>
</feature>
<evidence type="ECO:0000256" key="3">
    <source>
        <dbReference type="ARBA" id="ARBA00022490"/>
    </source>
</evidence>
<dbReference type="EMBL" id="JMIR01000012">
    <property type="protein sequence ID" value="KEO83323.1"/>
    <property type="molecule type" value="Genomic_DNA"/>
</dbReference>
<dbReference type="Pfam" id="PF00275">
    <property type="entry name" value="EPSP_synthase"/>
    <property type="match status" value="1"/>
</dbReference>
<dbReference type="Proteomes" id="UP000027931">
    <property type="component" value="Unassembled WGS sequence"/>
</dbReference>
<dbReference type="GO" id="GO:0008360">
    <property type="term" value="P:regulation of cell shape"/>
    <property type="evidence" value="ECO:0007669"/>
    <property type="project" value="UniProtKB-KW"/>
</dbReference>
<dbReference type="Gene3D" id="3.65.10.10">
    <property type="entry name" value="Enolpyruvate transferase domain"/>
    <property type="match status" value="2"/>
</dbReference>
<evidence type="ECO:0000259" key="13">
    <source>
        <dbReference type="Pfam" id="PF00275"/>
    </source>
</evidence>
<comment type="similarity">
    <text evidence="10 12">Belongs to the EPSP synthase family. MurA subfamily.</text>
</comment>
<dbReference type="SUPFAM" id="SSF55205">
    <property type="entry name" value="EPT/RTPC-like"/>
    <property type="match status" value="1"/>
</dbReference>
<dbReference type="STRING" id="1157490.EL26_10120"/>
<dbReference type="eggNOG" id="COG0766">
    <property type="taxonomic scope" value="Bacteria"/>
</dbReference>
<accession>A0A074LTZ5</accession>
<dbReference type="UniPathway" id="UPA00219"/>
<dbReference type="GO" id="GO:0009252">
    <property type="term" value="P:peptidoglycan biosynthetic process"/>
    <property type="evidence" value="ECO:0007669"/>
    <property type="project" value="UniProtKB-UniRule"/>
</dbReference>
<feature type="binding site" evidence="12">
    <location>
        <begin position="22"/>
        <end position="23"/>
    </location>
    <ligand>
        <name>phosphoenolpyruvate</name>
        <dbReference type="ChEBI" id="CHEBI:58702"/>
    </ligand>
</feature>
<dbReference type="GO" id="GO:0051301">
    <property type="term" value="P:cell division"/>
    <property type="evidence" value="ECO:0007669"/>
    <property type="project" value="UniProtKB-KW"/>
</dbReference>
<comment type="function">
    <text evidence="12">Cell wall formation. Adds enolpyruvyl to UDP-N-acetylglucosamine.</text>
</comment>
<dbReference type="InterPro" id="IPR001986">
    <property type="entry name" value="Enolpyruvate_Tfrase_dom"/>
</dbReference>
<dbReference type="GO" id="GO:0005737">
    <property type="term" value="C:cytoplasm"/>
    <property type="evidence" value="ECO:0007669"/>
    <property type="project" value="UniProtKB-SubCell"/>
</dbReference>
<dbReference type="GO" id="GO:0019277">
    <property type="term" value="P:UDP-N-acetylgalactosamine biosynthetic process"/>
    <property type="evidence" value="ECO:0007669"/>
    <property type="project" value="InterPro"/>
</dbReference>
<feature type="domain" description="Enolpyruvate transferase" evidence="13">
    <location>
        <begin position="6"/>
        <end position="408"/>
    </location>
</feature>
<feature type="active site" description="Proton donor" evidence="12">
    <location>
        <position position="118"/>
    </location>
</feature>
<comment type="catalytic activity">
    <reaction evidence="11 12">
        <text>phosphoenolpyruvate + UDP-N-acetyl-alpha-D-glucosamine = UDP-N-acetyl-3-O-(1-carboxyvinyl)-alpha-D-glucosamine + phosphate</text>
        <dbReference type="Rhea" id="RHEA:18681"/>
        <dbReference type="ChEBI" id="CHEBI:43474"/>
        <dbReference type="ChEBI" id="CHEBI:57705"/>
        <dbReference type="ChEBI" id="CHEBI:58702"/>
        <dbReference type="ChEBI" id="CHEBI:68483"/>
        <dbReference type="EC" id="2.5.1.7"/>
    </reaction>
</comment>
<dbReference type="InterPro" id="IPR050068">
    <property type="entry name" value="MurA_subfamily"/>
</dbReference>
<protein>
    <recommendedName>
        <fullName evidence="12">UDP-N-acetylglucosamine 1-carboxyvinyltransferase</fullName>
        <ecNumber evidence="12">2.5.1.7</ecNumber>
    </recommendedName>
    <alternativeName>
        <fullName evidence="12">Enoylpyruvate transferase</fullName>
    </alternativeName>
    <alternativeName>
        <fullName evidence="12">UDP-N-acetylglucosamine enolpyruvyl transferase</fullName>
        <shortName evidence="12">EPT</shortName>
    </alternativeName>
</protein>
<comment type="caution">
    <text evidence="12">Lacks conserved residue(s) required for the propagation of feature annotation.</text>
</comment>
<evidence type="ECO:0000256" key="12">
    <source>
        <dbReference type="HAMAP-Rule" id="MF_00111"/>
    </source>
</evidence>
<proteinExistence type="inferred from homology"/>
<dbReference type="GO" id="GO:0008760">
    <property type="term" value="F:UDP-N-acetylglucosamine 1-carboxyvinyltransferase activity"/>
    <property type="evidence" value="ECO:0007669"/>
    <property type="project" value="UniProtKB-UniRule"/>
</dbReference>
<dbReference type="InterPro" id="IPR013792">
    <property type="entry name" value="RNA3'P_cycl/enolpyr_Trfase_a/b"/>
</dbReference>
<feature type="binding site" evidence="12">
    <location>
        <begin position="123"/>
        <end position="127"/>
    </location>
    <ligand>
        <name>UDP-N-acetyl-alpha-D-glucosamine</name>
        <dbReference type="ChEBI" id="CHEBI:57705"/>
    </ligand>
</feature>
<evidence type="ECO:0000256" key="1">
    <source>
        <dbReference type="ARBA" id="ARBA00004496"/>
    </source>
</evidence>
<comment type="caution">
    <text evidence="14">The sequence shown here is derived from an EMBL/GenBank/DDBJ whole genome shotgun (WGS) entry which is preliminary data.</text>
</comment>
<dbReference type="HAMAP" id="MF_00111">
    <property type="entry name" value="MurA"/>
    <property type="match status" value="1"/>
</dbReference>
<keyword evidence="5 12" id="KW-0808">Transferase</keyword>
<dbReference type="GO" id="GO:0071555">
    <property type="term" value="P:cell wall organization"/>
    <property type="evidence" value="ECO:0007669"/>
    <property type="project" value="UniProtKB-KW"/>
</dbReference>
<dbReference type="NCBIfam" id="TIGR01072">
    <property type="entry name" value="murA"/>
    <property type="match status" value="1"/>
</dbReference>
<evidence type="ECO:0000256" key="4">
    <source>
        <dbReference type="ARBA" id="ARBA00022618"/>
    </source>
</evidence>
<feature type="binding site" evidence="12">
    <location>
        <position position="330"/>
    </location>
    <ligand>
        <name>UDP-N-acetyl-alpha-D-glucosamine</name>
        <dbReference type="ChEBI" id="CHEBI:57705"/>
    </ligand>
</feature>
<feature type="binding site" evidence="12">
    <location>
        <position position="308"/>
    </location>
    <ligand>
        <name>UDP-N-acetyl-alpha-D-glucosamine</name>
        <dbReference type="ChEBI" id="CHEBI:57705"/>
    </ligand>
</feature>
<dbReference type="InterPro" id="IPR005750">
    <property type="entry name" value="UDP_GlcNAc_COvinyl_MurA"/>
</dbReference>
<dbReference type="PANTHER" id="PTHR43783:SF1">
    <property type="entry name" value="UDP-N-ACETYLGLUCOSAMINE 1-CARBOXYVINYLTRANSFERASE"/>
    <property type="match status" value="1"/>
</dbReference>
<keyword evidence="7 12" id="KW-0573">Peptidoglycan synthesis</keyword>
<evidence type="ECO:0000256" key="5">
    <source>
        <dbReference type="ARBA" id="ARBA00022679"/>
    </source>
</evidence>
<dbReference type="EC" id="2.5.1.7" evidence="12"/>
<evidence type="ECO:0000256" key="6">
    <source>
        <dbReference type="ARBA" id="ARBA00022960"/>
    </source>
</evidence>
<keyword evidence="6 12" id="KW-0133">Cell shape</keyword>
<dbReference type="FunFam" id="3.65.10.10:FF:000001">
    <property type="entry name" value="UDP-N-acetylglucosamine 1-carboxyvinyltransferase"/>
    <property type="match status" value="1"/>
</dbReference>
<comment type="subcellular location">
    <subcellularLocation>
        <location evidence="1 12">Cytoplasm</location>
    </subcellularLocation>
</comment>
<keyword evidence="9 12" id="KW-0961">Cell wall biogenesis/degradation</keyword>
<evidence type="ECO:0000256" key="8">
    <source>
        <dbReference type="ARBA" id="ARBA00023306"/>
    </source>
</evidence>
<dbReference type="RefSeq" id="WP_038087434.1">
    <property type="nucleotide sequence ID" value="NZ_JMIR01000012.1"/>
</dbReference>
<dbReference type="CDD" id="cd01555">
    <property type="entry name" value="UdpNAET"/>
    <property type="match status" value="1"/>
</dbReference>
<dbReference type="PANTHER" id="PTHR43783">
    <property type="entry name" value="UDP-N-ACETYLGLUCOSAMINE 1-CARBOXYVINYLTRANSFERASE"/>
    <property type="match status" value="1"/>
</dbReference>
<feature type="binding site" evidence="12">
    <location>
        <position position="94"/>
    </location>
    <ligand>
        <name>UDP-N-acetyl-alpha-D-glucosamine</name>
        <dbReference type="ChEBI" id="CHEBI:57705"/>
    </ligand>
</feature>
<comment type="pathway">
    <text evidence="2 12">Cell wall biogenesis; peptidoglycan biosynthesis.</text>
</comment>